<dbReference type="Gene3D" id="1.25.40.10">
    <property type="entry name" value="Tetratricopeptide repeat domain"/>
    <property type="match status" value="1"/>
</dbReference>
<evidence type="ECO:0000256" key="7">
    <source>
        <dbReference type="ARBA" id="ARBA00023135"/>
    </source>
</evidence>
<evidence type="ECO:0000256" key="3">
    <source>
        <dbReference type="ARBA" id="ARBA00007676"/>
    </source>
</evidence>
<dbReference type="InterPro" id="IPR013699">
    <property type="entry name" value="Signal_recog_part_SRP72_RNA-bd"/>
</dbReference>
<feature type="region of interest" description="Disordered" evidence="9">
    <location>
        <begin position="269"/>
        <end position="333"/>
    </location>
</feature>
<keyword evidence="5" id="KW-0963">Cytoplasm</keyword>
<evidence type="ECO:0000313" key="11">
    <source>
        <dbReference type="EMBL" id="CCM06038.1"/>
    </source>
</evidence>
<dbReference type="Proteomes" id="UP000006352">
    <property type="component" value="Unassembled WGS sequence"/>
</dbReference>
<evidence type="ECO:0000256" key="8">
    <source>
        <dbReference type="ARBA" id="ARBA00023274"/>
    </source>
</evidence>
<dbReference type="HOGENOM" id="CLU_052873_0_0_1"/>
<dbReference type="Pfam" id="PF17004">
    <property type="entry name" value="SRP_TPR_like"/>
    <property type="match status" value="1"/>
</dbReference>
<gene>
    <name evidence="11" type="ORF">FIBRA_08284</name>
</gene>
<keyword evidence="6" id="KW-0256">Endoplasmic reticulum</keyword>
<feature type="region of interest" description="Disordered" evidence="9">
    <location>
        <begin position="1"/>
        <end position="44"/>
    </location>
</feature>
<dbReference type="InterPro" id="IPR031545">
    <property type="entry name" value="SRP72_TPR-like"/>
</dbReference>
<reference evidence="11 12" key="1">
    <citation type="journal article" date="2012" name="Appl. Environ. Microbiol.">
        <title>Short-read sequencing for genomic analysis of the brown rot fungus Fibroporia radiculosa.</title>
        <authorList>
            <person name="Tang J.D."/>
            <person name="Perkins A.D."/>
            <person name="Sonstegard T.S."/>
            <person name="Schroeder S.G."/>
            <person name="Burgess S.C."/>
            <person name="Diehl S.V."/>
        </authorList>
    </citation>
    <scope>NUCLEOTIDE SEQUENCE [LARGE SCALE GENOMIC DNA]</scope>
    <source>
        <strain evidence="11 12">TFFH 294</strain>
    </source>
</reference>
<dbReference type="SUPFAM" id="SSF48452">
    <property type="entry name" value="TPR-like"/>
    <property type="match status" value="1"/>
</dbReference>
<evidence type="ECO:0000256" key="4">
    <source>
        <dbReference type="ARBA" id="ARBA00018350"/>
    </source>
</evidence>
<dbReference type="GO" id="GO:0005786">
    <property type="term" value="C:signal recognition particle, endoplasmic reticulum targeting"/>
    <property type="evidence" value="ECO:0007669"/>
    <property type="project" value="UniProtKB-KW"/>
</dbReference>
<organism evidence="11 12">
    <name type="scientific">Fibroporia radiculosa</name>
    <dbReference type="NCBI Taxonomy" id="599839"/>
    <lineage>
        <taxon>Eukaryota</taxon>
        <taxon>Fungi</taxon>
        <taxon>Dikarya</taxon>
        <taxon>Basidiomycota</taxon>
        <taxon>Agaricomycotina</taxon>
        <taxon>Agaricomycetes</taxon>
        <taxon>Polyporales</taxon>
        <taxon>Fibroporiaceae</taxon>
        <taxon>Fibroporia</taxon>
    </lineage>
</organism>
<evidence type="ECO:0000313" key="12">
    <source>
        <dbReference type="Proteomes" id="UP000006352"/>
    </source>
</evidence>
<comment type="similarity">
    <text evidence="3">Belongs to the SRP72 family.</text>
</comment>
<feature type="domain" description="Signal recognition particle SRP72 subunit RNA-binding" evidence="10">
    <location>
        <begin position="253"/>
        <end position="289"/>
    </location>
</feature>
<feature type="compositionally biased region" description="Polar residues" evidence="9">
    <location>
        <begin position="7"/>
        <end position="28"/>
    </location>
</feature>
<protein>
    <recommendedName>
        <fullName evidence="4">Signal recognition particle subunit SRP72</fullName>
    </recommendedName>
</protein>
<evidence type="ECO:0000256" key="6">
    <source>
        <dbReference type="ARBA" id="ARBA00022824"/>
    </source>
</evidence>
<dbReference type="RefSeq" id="XP_012185321.1">
    <property type="nucleotide sequence ID" value="XM_012329931.1"/>
</dbReference>
<dbReference type="GO" id="GO:0005783">
    <property type="term" value="C:endoplasmic reticulum"/>
    <property type="evidence" value="ECO:0007669"/>
    <property type="project" value="UniProtKB-SubCell"/>
</dbReference>
<sequence>MPAKSTMRPSTIRSSAKSPPEKSISNKATHSRQKVAHKKQPPSDVERLKRLFTSLCAQVDGGHFANAIKTCEKILRIVPHDPDALQTKIFLLLQTDQYVTALSLLNDLSNAQDNLNKPFAYEKGYSLYRLHRESDAMGVLNNIKAEAGSDEDNRGVIHLEAQLAYREGEYQIAFDRYNTLLDTAEPHSDEQADILTNLSAAQAHVDFLTSGFLSALSSLPSSVSESLESVPPPAPAVSTVIAQNLSVPSQSQPQGKKPRARRIPKGIVVGVTPMPDPERWLKKSERTSYLHSHGKRKGRGAGGGATQGIVESPAIAGATGAGGGSKGKKKGKK</sequence>
<feature type="compositionally biased region" description="Basic and acidic residues" evidence="9">
    <location>
        <begin position="276"/>
        <end position="288"/>
    </location>
</feature>
<proteinExistence type="inferred from homology"/>
<evidence type="ECO:0000256" key="1">
    <source>
        <dbReference type="ARBA" id="ARBA00004240"/>
    </source>
</evidence>
<name>J4GH08_9APHY</name>
<comment type="subcellular location">
    <subcellularLocation>
        <location evidence="2">Cytoplasm</location>
    </subcellularLocation>
    <subcellularLocation>
        <location evidence="1">Endoplasmic reticulum</location>
    </subcellularLocation>
</comment>
<dbReference type="STRING" id="599839.J4GH08"/>
<dbReference type="PANTHER" id="PTHR14094">
    <property type="entry name" value="SIGNAL RECOGNITION PARTICLE 72"/>
    <property type="match status" value="1"/>
</dbReference>
<dbReference type="InParanoid" id="J4GH08"/>
<dbReference type="GO" id="GO:0008312">
    <property type="term" value="F:7S RNA binding"/>
    <property type="evidence" value="ECO:0007669"/>
    <property type="project" value="InterPro"/>
</dbReference>
<evidence type="ECO:0000256" key="2">
    <source>
        <dbReference type="ARBA" id="ARBA00004496"/>
    </source>
</evidence>
<dbReference type="GO" id="GO:0043022">
    <property type="term" value="F:ribosome binding"/>
    <property type="evidence" value="ECO:0007669"/>
    <property type="project" value="TreeGrafter"/>
</dbReference>
<dbReference type="EMBL" id="HE797222">
    <property type="protein sequence ID" value="CCM06038.1"/>
    <property type="molecule type" value="Genomic_DNA"/>
</dbReference>
<keyword evidence="12" id="KW-1185">Reference proteome</keyword>
<dbReference type="OrthoDB" id="5421607at2759"/>
<evidence type="ECO:0000259" key="10">
    <source>
        <dbReference type="Pfam" id="PF08492"/>
    </source>
</evidence>
<keyword evidence="7" id="KW-0733">Signal recognition particle</keyword>
<dbReference type="InterPro" id="IPR026270">
    <property type="entry name" value="SRP72"/>
</dbReference>
<keyword evidence="8" id="KW-0687">Ribonucleoprotein</keyword>
<dbReference type="Pfam" id="PF08492">
    <property type="entry name" value="SRP72"/>
    <property type="match status" value="1"/>
</dbReference>
<dbReference type="GeneID" id="24100949"/>
<evidence type="ECO:0000256" key="9">
    <source>
        <dbReference type="SAM" id="MobiDB-lite"/>
    </source>
</evidence>
<dbReference type="GO" id="GO:0006614">
    <property type="term" value="P:SRP-dependent cotranslational protein targeting to membrane"/>
    <property type="evidence" value="ECO:0007669"/>
    <property type="project" value="InterPro"/>
</dbReference>
<evidence type="ECO:0000256" key="5">
    <source>
        <dbReference type="ARBA" id="ARBA00022490"/>
    </source>
</evidence>
<dbReference type="InterPro" id="IPR011990">
    <property type="entry name" value="TPR-like_helical_dom_sf"/>
</dbReference>
<dbReference type="PANTHER" id="PTHR14094:SF9">
    <property type="entry name" value="SIGNAL RECOGNITION PARTICLE SUBUNIT SRP72"/>
    <property type="match status" value="1"/>
</dbReference>
<dbReference type="AlphaFoldDB" id="J4GH08"/>
<accession>J4GH08</accession>
<feature type="compositionally biased region" description="Basic residues" evidence="9">
    <location>
        <begin position="29"/>
        <end position="40"/>
    </location>
</feature>